<accession>A0ABV0FZ79</accession>
<feature type="signal peptide" evidence="1">
    <location>
        <begin position="1"/>
        <end position="21"/>
    </location>
</feature>
<dbReference type="NCBIfam" id="TIGR02595">
    <property type="entry name" value="PEP_CTERM"/>
    <property type="match status" value="1"/>
</dbReference>
<dbReference type="InterPro" id="IPR013424">
    <property type="entry name" value="Ice-binding_C"/>
</dbReference>
<sequence length="313" mass="32011">MLGFVRSLAATSAALFFSAFAYGATGYTQQVAPMPLVDINNRGVILAASGPLAFLWNGKPDGAGGQYTLLSTPGNDPNVVYAGLSDLDEVVGGFTDFGSGRRLGFVSSVSGLELIEVPGAASTTVRAISPNGRYLGVQAYSELGTASSFLLDRNTGLLSDMSPTGSYGSAIEGVTDSGQVVGRMGTDAGLRSFVFQNGHVETFSVGGDAYTFLYGVSDAGYLVGSSGSTPPAPGGPEWNSGFVSHGAETWKFAQGTRILGVNSSGVAVGVYSLYSTHGVLLTPVPEPASVALMLGGLVAVFAWRARRVAPHGG</sequence>
<name>A0ABV0FZ79_9BURK</name>
<feature type="chain" id="PRO_5047457543" evidence="1">
    <location>
        <begin position="22"/>
        <end position="313"/>
    </location>
</feature>
<protein>
    <submittedName>
        <fullName evidence="3">PEP-CTERM sorting domain-containing protein</fullName>
    </submittedName>
</protein>
<evidence type="ECO:0000259" key="2">
    <source>
        <dbReference type="Pfam" id="PF07589"/>
    </source>
</evidence>
<keyword evidence="4" id="KW-1185">Reference proteome</keyword>
<dbReference type="EMBL" id="JBDPZD010000001">
    <property type="protein sequence ID" value="MEO3690699.1"/>
    <property type="molecule type" value="Genomic_DNA"/>
</dbReference>
<dbReference type="Pfam" id="PF07589">
    <property type="entry name" value="PEP-CTERM"/>
    <property type="match status" value="1"/>
</dbReference>
<evidence type="ECO:0000256" key="1">
    <source>
        <dbReference type="SAM" id="SignalP"/>
    </source>
</evidence>
<keyword evidence="1" id="KW-0732">Signal</keyword>
<evidence type="ECO:0000313" key="4">
    <source>
        <dbReference type="Proteomes" id="UP001495147"/>
    </source>
</evidence>
<dbReference type="Proteomes" id="UP001495147">
    <property type="component" value="Unassembled WGS sequence"/>
</dbReference>
<reference evidence="3 4" key="1">
    <citation type="submission" date="2024-05" db="EMBL/GenBank/DDBJ databases">
        <title>Roseateles sp. DJS-2-20 16S ribosomal RNA gene Genome sequencing and assembly.</title>
        <authorList>
            <person name="Woo H."/>
        </authorList>
    </citation>
    <scope>NUCLEOTIDE SEQUENCE [LARGE SCALE GENOMIC DNA]</scope>
    <source>
        <strain evidence="3 4">DJS-2-20</strain>
    </source>
</reference>
<dbReference type="RefSeq" id="WP_347703522.1">
    <property type="nucleotide sequence ID" value="NZ_JBDPZD010000001.1"/>
</dbReference>
<organism evidence="3 4">
    <name type="scientific">Roseateles paludis</name>
    <dbReference type="NCBI Taxonomy" id="3145238"/>
    <lineage>
        <taxon>Bacteria</taxon>
        <taxon>Pseudomonadati</taxon>
        <taxon>Pseudomonadota</taxon>
        <taxon>Betaproteobacteria</taxon>
        <taxon>Burkholderiales</taxon>
        <taxon>Sphaerotilaceae</taxon>
        <taxon>Roseateles</taxon>
    </lineage>
</organism>
<comment type="caution">
    <text evidence="3">The sequence shown here is derived from an EMBL/GenBank/DDBJ whole genome shotgun (WGS) entry which is preliminary data.</text>
</comment>
<gene>
    <name evidence="3" type="ORF">ABDJ85_04410</name>
</gene>
<feature type="domain" description="Ice-binding protein C-terminal" evidence="2">
    <location>
        <begin position="283"/>
        <end position="307"/>
    </location>
</feature>
<evidence type="ECO:0000313" key="3">
    <source>
        <dbReference type="EMBL" id="MEO3690699.1"/>
    </source>
</evidence>
<proteinExistence type="predicted"/>